<proteinExistence type="predicted"/>
<evidence type="ECO:0000313" key="1">
    <source>
        <dbReference type="EMBL" id="MCU9839949.1"/>
    </source>
</evidence>
<evidence type="ECO:0008006" key="3">
    <source>
        <dbReference type="Google" id="ProtNLM"/>
    </source>
</evidence>
<accession>A0ABT2WVM1</accession>
<name>A0ABT2WVM1_9RHOB</name>
<gene>
    <name evidence="1" type="ORF">OEZ49_19435</name>
</gene>
<organism evidence="1 2">
    <name type="scientific">Ruegeria marisflavi</name>
    <dbReference type="NCBI Taxonomy" id="2984152"/>
    <lineage>
        <taxon>Bacteria</taxon>
        <taxon>Pseudomonadati</taxon>
        <taxon>Pseudomonadota</taxon>
        <taxon>Alphaproteobacteria</taxon>
        <taxon>Rhodobacterales</taxon>
        <taxon>Roseobacteraceae</taxon>
        <taxon>Ruegeria</taxon>
    </lineage>
</organism>
<comment type="caution">
    <text evidence="1">The sequence shown here is derived from an EMBL/GenBank/DDBJ whole genome shotgun (WGS) entry which is preliminary data.</text>
</comment>
<keyword evidence="2" id="KW-1185">Reference proteome</keyword>
<sequence length="109" mass="11966">MIYQSNHRPLCPGQQSAPVLIRTAPISSGNFETNKMNRVSTLHATGGDSVSRKVAVDTGDWRQWPLTDGNTLQDIENGNHLTDTLPLFTKAVVIRENLIAPVVYGEAHD</sequence>
<dbReference type="Proteomes" id="UP001321014">
    <property type="component" value="Unassembled WGS sequence"/>
</dbReference>
<dbReference type="RefSeq" id="WP_263389839.1">
    <property type="nucleotide sequence ID" value="NZ_JAOVQN010000025.1"/>
</dbReference>
<evidence type="ECO:0000313" key="2">
    <source>
        <dbReference type="Proteomes" id="UP001321014"/>
    </source>
</evidence>
<protein>
    <recommendedName>
        <fullName evidence="3">Hedgehog/Intein (Hint) domain-containing protein</fullName>
    </recommendedName>
</protein>
<reference evidence="1 2" key="1">
    <citation type="submission" date="2022-10" db="EMBL/GenBank/DDBJ databases">
        <title>Ruegeria sp. nov., isolated from ocean surface water.</title>
        <authorList>
            <person name="He W."/>
            <person name="Wang L."/>
            <person name="Zhang D.-F."/>
        </authorList>
    </citation>
    <scope>NUCLEOTIDE SEQUENCE [LARGE SCALE GENOMIC DNA]</scope>
    <source>
        <strain evidence="1 2">WL0004</strain>
    </source>
</reference>
<dbReference type="EMBL" id="JAOVQN010000025">
    <property type="protein sequence ID" value="MCU9839949.1"/>
    <property type="molecule type" value="Genomic_DNA"/>
</dbReference>